<evidence type="ECO:0000256" key="3">
    <source>
        <dbReference type="ARBA" id="ARBA00022692"/>
    </source>
</evidence>
<evidence type="ECO:0000313" key="7">
    <source>
        <dbReference type="EMBL" id="GGQ28060.1"/>
    </source>
</evidence>
<feature type="transmembrane region" description="Helical" evidence="6">
    <location>
        <begin position="181"/>
        <end position="199"/>
    </location>
</feature>
<feature type="transmembrane region" description="Helical" evidence="6">
    <location>
        <begin position="246"/>
        <end position="268"/>
    </location>
</feature>
<dbReference type="PANTHER" id="PTHR13929:SF0">
    <property type="entry name" value="UBIA PRENYLTRANSFERASE DOMAIN-CONTAINING PROTEIN 1"/>
    <property type="match status" value="1"/>
</dbReference>
<dbReference type="Gene3D" id="1.20.120.1780">
    <property type="entry name" value="UbiA prenyltransferase"/>
    <property type="match status" value="1"/>
</dbReference>
<feature type="transmembrane region" description="Helical" evidence="6">
    <location>
        <begin position="305"/>
        <end position="324"/>
    </location>
</feature>
<keyword evidence="4 6" id="KW-1133">Transmembrane helix</keyword>
<reference evidence="7" key="2">
    <citation type="submission" date="2020-09" db="EMBL/GenBank/DDBJ databases">
        <authorList>
            <person name="Sun Q."/>
            <person name="Ohkuma M."/>
        </authorList>
    </citation>
    <scope>NUCLEOTIDE SEQUENCE</scope>
    <source>
        <strain evidence="7">JCM 4335</strain>
    </source>
</reference>
<dbReference type="Proteomes" id="UP000654123">
    <property type="component" value="Unassembled WGS sequence"/>
</dbReference>
<keyword evidence="3 6" id="KW-0812">Transmembrane</keyword>
<keyword evidence="2" id="KW-0808">Transferase</keyword>
<evidence type="ECO:0008006" key="9">
    <source>
        <dbReference type="Google" id="ProtNLM"/>
    </source>
</evidence>
<protein>
    <recommendedName>
        <fullName evidence="9">1,4-dihydroxy-2-naphthoate octaprenyltransferase</fullName>
    </recommendedName>
</protein>
<feature type="transmembrane region" description="Helical" evidence="6">
    <location>
        <begin position="274"/>
        <end position="293"/>
    </location>
</feature>
<dbReference type="CDD" id="cd13962">
    <property type="entry name" value="PT_UbiA_UBIAD1"/>
    <property type="match status" value="1"/>
</dbReference>
<accession>A0A918B4T4</accession>
<dbReference type="GO" id="GO:0009234">
    <property type="term" value="P:menaquinone biosynthetic process"/>
    <property type="evidence" value="ECO:0007669"/>
    <property type="project" value="TreeGrafter"/>
</dbReference>
<keyword evidence="5 6" id="KW-0472">Membrane</keyword>
<evidence type="ECO:0000256" key="2">
    <source>
        <dbReference type="ARBA" id="ARBA00022679"/>
    </source>
</evidence>
<dbReference type="PANTHER" id="PTHR13929">
    <property type="entry name" value="1,4-DIHYDROXY-2-NAPHTHOATE OCTAPRENYLTRANSFERASE"/>
    <property type="match status" value="1"/>
</dbReference>
<dbReference type="Pfam" id="PF01040">
    <property type="entry name" value="UbiA"/>
    <property type="match status" value="1"/>
</dbReference>
<comment type="caution">
    <text evidence="7">The sequence shown here is derived from an EMBL/GenBank/DDBJ whole genome shotgun (WGS) entry which is preliminary data.</text>
</comment>
<sequence length="325" mass="35269">MLSKKTTALHTTIAKPVPDPSRNDVLLGLLRLSKVRVVQHYFGLFLAWSLLDRATLGRPGTTYAMLLFLLGSAAIVACACTADDIAGYRNGSDAVNYKEGETLRDIRMKPLLSGAVTERQAIRFAVWSGVVAVVAGTLAFWVLDWRAPVEAYVVYGAGFFFSVQYSAGIKVSYRLGGAETLLCLSTAAGLLAPFLAVHGEWTRPSVVISLLLGLWLVMVSSYSNMNDIEGDRSVGRKTLAVATGTKTVVTVMAALFALSTALLVWISLSDLPRWALLIILPTIALHAAQLYHGPREKNWLKARRLGLIAYNFGFAGLAVPLLWAR</sequence>
<feature type="transmembrane region" description="Helical" evidence="6">
    <location>
        <begin position="63"/>
        <end position="82"/>
    </location>
</feature>
<dbReference type="GO" id="GO:0016020">
    <property type="term" value="C:membrane"/>
    <property type="evidence" value="ECO:0007669"/>
    <property type="project" value="UniProtKB-SubCell"/>
</dbReference>
<evidence type="ECO:0000256" key="4">
    <source>
        <dbReference type="ARBA" id="ARBA00022989"/>
    </source>
</evidence>
<dbReference type="InterPro" id="IPR026046">
    <property type="entry name" value="UBIAD1"/>
</dbReference>
<evidence type="ECO:0000313" key="8">
    <source>
        <dbReference type="Proteomes" id="UP000654123"/>
    </source>
</evidence>
<organism evidence="7 8">
    <name type="scientific">Streptomyces roseolilacinus</name>
    <dbReference type="NCBI Taxonomy" id="66904"/>
    <lineage>
        <taxon>Bacteria</taxon>
        <taxon>Bacillati</taxon>
        <taxon>Actinomycetota</taxon>
        <taxon>Actinomycetes</taxon>
        <taxon>Kitasatosporales</taxon>
        <taxon>Streptomycetaceae</taxon>
        <taxon>Streptomyces</taxon>
    </lineage>
</organism>
<keyword evidence="8" id="KW-1185">Reference proteome</keyword>
<reference evidence="7" key="1">
    <citation type="journal article" date="2014" name="Int. J. Syst. Evol. Microbiol.">
        <title>Complete genome sequence of Corynebacterium casei LMG S-19264T (=DSM 44701T), isolated from a smear-ripened cheese.</title>
        <authorList>
            <consortium name="US DOE Joint Genome Institute (JGI-PGF)"/>
            <person name="Walter F."/>
            <person name="Albersmeier A."/>
            <person name="Kalinowski J."/>
            <person name="Ruckert C."/>
        </authorList>
    </citation>
    <scope>NUCLEOTIDE SEQUENCE</scope>
    <source>
        <strain evidence="7">JCM 4335</strain>
    </source>
</reference>
<dbReference type="InterPro" id="IPR000537">
    <property type="entry name" value="UbiA_prenyltransferase"/>
</dbReference>
<dbReference type="AlphaFoldDB" id="A0A918B4T4"/>
<feature type="transmembrane region" description="Helical" evidence="6">
    <location>
        <begin position="205"/>
        <end position="225"/>
    </location>
</feature>
<gene>
    <name evidence="7" type="ORF">GCM10010249_53420</name>
</gene>
<proteinExistence type="predicted"/>
<feature type="transmembrane region" description="Helical" evidence="6">
    <location>
        <begin position="124"/>
        <end position="143"/>
    </location>
</feature>
<dbReference type="GO" id="GO:0042371">
    <property type="term" value="P:vitamin K biosynthetic process"/>
    <property type="evidence" value="ECO:0007669"/>
    <property type="project" value="TreeGrafter"/>
</dbReference>
<name>A0A918B4T4_9ACTN</name>
<evidence type="ECO:0000256" key="6">
    <source>
        <dbReference type="SAM" id="Phobius"/>
    </source>
</evidence>
<feature type="transmembrane region" description="Helical" evidence="6">
    <location>
        <begin position="149"/>
        <end position="169"/>
    </location>
</feature>
<dbReference type="GO" id="GO:0004659">
    <property type="term" value="F:prenyltransferase activity"/>
    <property type="evidence" value="ECO:0007669"/>
    <property type="project" value="InterPro"/>
</dbReference>
<comment type="subcellular location">
    <subcellularLocation>
        <location evidence="1">Membrane</location>
        <topology evidence="1">Multi-pass membrane protein</topology>
    </subcellularLocation>
</comment>
<evidence type="ECO:0000256" key="5">
    <source>
        <dbReference type="ARBA" id="ARBA00023136"/>
    </source>
</evidence>
<evidence type="ECO:0000256" key="1">
    <source>
        <dbReference type="ARBA" id="ARBA00004141"/>
    </source>
</evidence>
<dbReference type="RefSeq" id="WP_189537717.1">
    <property type="nucleotide sequence ID" value="NZ_BMSV01000013.1"/>
</dbReference>
<dbReference type="EMBL" id="BMSV01000013">
    <property type="protein sequence ID" value="GGQ28060.1"/>
    <property type="molecule type" value="Genomic_DNA"/>
</dbReference>